<comment type="caution">
    <text evidence="2">The sequence shown here is derived from an EMBL/GenBank/DDBJ whole genome shotgun (WGS) entry which is preliminary data.</text>
</comment>
<sequence length="58" mass="6317">MTARTGKREVLRLYETGWAKARRLRGRGVRTCLAPVPDGSAQLAPPVDPDGNVVRGED</sequence>
<gene>
    <name evidence="2" type="ORF">FHS40_001159</name>
</gene>
<accession>A0A7W8APA5</accession>
<evidence type="ECO:0000313" key="2">
    <source>
        <dbReference type="EMBL" id="MBB5102106.1"/>
    </source>
</evidence>
<organism evidence="2 3">
    <name type="scientific">Streptomyces spectabilis</name>
    <dbReference type="NCBI Taxonomy" id="68270"/>
    <lineage>
        <taxon>Bacteria</taxon>
        <taxon>Bacillati</taxon>
        <taxon>Actinomycetota</taxon>
        <taxon>Actinomycetes</taxon>
        <taxon>Kitasatosporales</taxon>
        <taxon>Streptomycetaceae</taxon>
        <taxon>Streptomyces</taxon>
    </lineage>
</organism>
<dbReference type="EMBL" id="JACHJD010000002">
    <property type="protein sequence ID" value="MBB5102106.1"/>
    <property type="molecule type" value="Genomic_DNA"/>
</dbReference>
<feature type="region of interest" description="Disordered" evidence="1">
    <location>
        <begin position="37"/>
        <end position="58"/>
    </location>
</feature>
<name>A0A7W8APA5_STRST</name>
<reference evidence="2 3" key="1">
    <citation type="submission" date="2020-08" db="EMBL/GenBank/DDBJ databases">
        <title>Genomic Encyclopedia of Type Strains, Phase III (KMG-III): the genomes of soil and plant-associated and newly described type strains.</title>
        <authorList>
            <person name="Whitman W."/>
        </authorList>
    </citation>
    <scope>NUCLEOTIDE SEQUENCE [LARGE SCALE GENOMIC DNA]</scope>
    <source>
        <strain evidence="2 3">CECT 3146</strain>
    </source>
</reference>
<keyword evidence="3" id="KW-1185">Reference proteome</keyword>
<evidence type="ECO:0000313" key="3">
    <source>
        <dbReference type="Proteomes" id="UP000549009"/>
    </source>
</evidence>
<dbReference type="Proteomes" id="UP000549009">
    <property type="component" value="Unassembled WGS sequence"/>
</dbReference>
<protein>
    <submittedName>
        <fullName evidence="2">Uncharacterized protein</fullName>
    </submittedName>
</protein>
<evidence type="ECO:0000256" key="1">
    <source>
        <dbReference type="SAM" id="MobiDB-lite"/>
    </source>
</evidence>
<dbReference type="RefSeq" id="WP_170316588.1">
    <property type="nucleotide sequence ID" value="NZ_BMSQ01000009.1"/>
</dbReference>
<proteinExistence type="predicted"/>
<dbReference type="AlphaFoldDB" id="A0A7W8APA5"/>